<evidence type="ECO:0000256" key="1">
    <source>
        <dbReference type="ARBA" id="ARBA00001947"/>
    </source>
</evidence>
<dbReference type="SUPFAM" id="SSF54211">
    <property type="entry name" value="Ribosomal protein S5 domain 2-like"/>
    <property type="match status" value="2"/>
</dbReference>
<comment type="pathway">
    <text evidence="3 12">Glycolipid biosynthesis; lipid IV(A) biosynthesis; lipid IV(A) from (3R)-3-hydroxytetradecanoyl-[acyl-carrier-protein] and UDP-N-acetyl-alpha-D-glucosamine: step 2/6.</text>
</comment>
<evidence type="ECO:0000256" key="9">
    <source>
        <dbReference type="ARBA" id="ARBA00022833"/>
    </source>
</evidence>
<comment type="function">
    <text evidence="2 12">Catalyzes the hydrolysis of UDP-3-O-myristoyl-N-acetylglucosamine to form UDP-3-O-myristoylglucosamine and acetate, the committed step in lipid A biosynthesis.</text>
</comment>
<evidence type="ECO:0000256" key="12">
    <source>
        <dbReference type="HAMAP-Rule" id="MF_00388"/>
    </source>
</evidence>
<feature type="binding site" evidence="12">
    <location>
        <position position="237"/>
    </location>
    <ligand>
        <name>Zn(2+)</name>
        <dbReference type="ChEBI" id="CHEBI:29105"/>
    </ligand>
</feature>
<keyword evidence="5 12" id="KW-0444">Lipid biosynthesis</keyword>
<dbReference type="HAMAP" id="MF_00388">
    <property type="entry name" value="LpxC"/>
    <property type="match status" value="1"/>
</dbReference>
<proteinExistence type="inferred from homology"/>
<keyword evidence="8 12" id="KW-0378">Hydrolase</keyword>
<evidence type="ECO:0000256" key="7">
    <source>
        <dbReference type="ARBA" id="ARBA00022723"/>
    </source>
</evidence>
<organism evidence="14 15">
    <name type="scientific">Candidatus Nitronereus thalassa</name>
    <dbReference type="NCBI Taxonomy" id="3020898"/>
    <lineage>
        <taxon>Bacteria</taxon>
        <taxon>Pseudomonadati</taxon>
        <taxon>Nitrospirota</taxon>
        <taxon>Nitrospiria</taxon>
        <taxon>Nitrospirales</taxon>
        <taxon>Nitrospiraceae</taxon>
        <taxon>Candidatus Nitronereus</taxon>
    </lineage>
</organism>
<evidence type="ECO:0000256" key="3">
    <source>
        <dbReference type="ARBA" id="ARBA00005002"/>
    </source>
</evidence>
<feature type="binding site" evidence="12">
    <location>
        <position position="233"/>
    </location>
    <ligand>
        <name>Zn(2+)</name>
        <dbReference type="ChEBI" id="CHEBI:29105"/>
    </ligand>
</feature>
<dbReference type="PANTHER" id="PTHR33694:SF1">
    <property type="entry name" value="UDP-3-O-ACYL-N-ACETYLGLUCOSAMINE DEACETYLASE 1, MITOCHONDRIAL-RELATED"/>
    <property type="match status" value="1"/>
</dbReference>
<evidence type="ECO:0000256" key="5">
    <source>
        <dbReference type="ARBA" id="ARBA00022516"/>
    </source>
</evidence>
<dbReference type="EC" id="3.5.1.108" evidence="4 12"/>
<dbReference type="InterPro" id="IPR015870">
    <property type="entry name" value="UDP-acyl_N-AcGlcN_deAcase_N"/>
</dbReference>
<evidence type="ECO:0000256" key="11">
    <source>
        <dbReference type="ARBA" id="ARBA00024535"/>
    </source>
</evidence>
<keyword evidence="9 12" id="KW-0862">Zinc</keyword>
<comment type="cofactor">
    <cofactor evidence="1 12">
        <name>Zn(2+)</name>
        <dbReference type="ChEBI" id="CHEBI:29105"/>
    </cofactor>
</comment>
<comment type="catalytic activity">
    <reaction evidence="11 12">
        <text>a UDP-3-O-[(3R)-3-hydroxyacyl]-N-acetyl-alpha-D-glucosamine + H2O = a UDP-3-O-[(3R)-3-hydroxyacyl]-alpha-D-glucosamine + acetate</text>
        <dbReference type="Rhea" id="RHEA:67816"/>
        <dbReference type="ChEBI" id="CHEBI:15377"/>
        <dbReference type="ChEBI" id="CHEBI:30089"/>
        <dbReference type="ChEBI" id="CHEBI:137740"/>
        <dbReference type="ChEBI" id="CHEBI:173225"/>
        <dbReference type="EC" id="3.5.1.108"/>
    </reaction>
</comment>
<dbReference type="RefSeq" id="WP_313832480.1">
    <property type="nucleotide sequence ID" value="NZ_JAQOUE010000001.1"/>
</dbReference>
<comment type="caution">
    <text evidence="14">The sequence shown here is derived from an EMBL/GenBank/DDBJ whole genome shotgun (WGS) entry which is preliminary data.</text>
</comment>
<sequence>MQRTLRQPTALEGIGLHSGKPSKVTLSPAPVDSGIVFRRKTNGHLESCQASIRNLRPMELCTTIGSNGFQIQTTEHVLSALWGMQIDNAYIDINSEEVPAMDGSASPFVEMIHTAGIVSQERPRSFLKIIKPLHIGDHRRGVSVLPSVTPKITYSIDYNHALIQQQTYEYEWSPASFQDRIAEARTFAFSHEVEALWARGLGQGGSLDNTIVFSESGILNDQGLRFPDECVRHKVLDLIGDLALLGLPIIGHIIADRSGHFLHNQLIQMILDNSDAWILVGSHHPGWDNSSDGYSNENDMAHSVSLSANSAA</sequence>
<reference evidence="14 15" key="1">
    <citation type="journal article" date="2023" name="ISME J.">
        <title>Cultivation and genomic characterization of novel and ubiquitous marine nitrite-oxidizing bacteria from the Nitrospirales.</title>
        <authorList>
            <person name="Mueller A.J."/>
            <person name="Daebeler A."/>
            <person name="Herbold C.W."/>
            <person name="Kirkegaard R.H."/>
            <person name="Daims H."/>
        </authorList>
    </citation>
    <scope>NUCLEOTIDE SEQUENCE [LARGE SCALE GENOMIC DNA]</scope>
    <source>
        <strain evidence="14 15">EB</strain>
    </source>
</reference>
<evidence type="ECO:0000256" key="8">
    <source>
        <dbReference type="ARBA" id="ARBA00022801"/>
    </source>
</evidence>
<accession>A0ABU3K6Q1</accession>
<dbReference type="Pfam" id="PF03331">
    <property type="entry name" value="LpxC"/>
    <property type="match status" value="1"/>
</dbReference>
<dbReference type="PANTHER" id="PTHR33694">
    <property type="entry name" value="UDP-3-O-ACYL-N-ACETYLGLUCOSAMINE DEACETYLASE 1, MITOCHONDRIAL-RELATED"/>
    <property type="match status" value="1"/>
</dbReference>
<gene>
    <name evidence="12 14" type="primary">lpxC</name>
    <name evidence="14" type="ORF">PPG34_07120</name>
</gene>
<name>A0ABU3K6Q1_9BACT</name>
<dbReference type="EMBL" id="JAQOUE010000001">
    <property type="protein sequence ID" value="MDT7042119.1"/>
    <property type="molecule type" value="Genomic_DNA"/>
</dbReference>
<comment type="similarity">
    <text evidence="12">Belongs to the LpxC family.</text>
</comment>
<feature type="active site" description="Proton donor" evidence="12">
    <location>
        <position position="260"/>
    </location>
</feature>
<keyword evidence="10 12" id="KW-0443">Lipid metabolism</keyword>
<keyword evidence="6 12" id="KW-0441">Lipid A biosynthesis</keyword>
<dbReference type="GO" id="GO:0103117">
    <property type="term" value="F:UDP-3-O-acyl-N-acetylglucosamine deacetylase activity"/>
    <property type="evidence" value="ECO:0007669"/>
    <property type="project" value="UniProtKB-EC"/>
</dbReference>
<evidence type="ECO:0000256" key="6">
    <source>
        <dbReference type="ARBA" id="ARBA00022556"/>
    </source>
</evidence>
<evidence type="ECO:0000313" key="15">
    <source>
        <dbReference type="Proteomes" id="UP001250932"/>
    </source>
</evidence>
<evidence type="ECO:0000256" key="13">
    <source>
        <dbReference type="SAM" id="MobiDB-lite"/>
    </source>
</evidence>
<feature type="region of interest" description="Disordered" evidence="13">
    <location>
        <begin position="1"/>
        <end position="24"/>
    </location>
</feature>
<dbReference type="Gene3D" id="3.30.1700.10">
    <property type="entry name" value="lpxc deacetylase, domain 2"/>
    <property type="match status" value="1"/>
</dbReference>
<evidence type="ECO:0000256" key="4">
    <source>
        <dbReference type="ARBA" id="ARBA00012745"/>
    </source>
</evidence>
<dbReference type="InterPro" id="IPR011334">
    <property type="entry name" value="UDP-acyl_GlcNac_deAcase_C"/>
</dbReference>
<evidence type="ECO:0000313" key="14">
    <source>
        <dbReference type="EMBL" id="MDT7042119.1"/>
    </source>
</evidence>
<keyword evidence="15" id="KW-1185">Reference proteome</keyword>
<dbReference type="Proteomes" id="UP001250932">
    <property type="component" value="Unassembled WGS sequence"/>
</dbReference>
<dbReference type="InterPro" id="IPR020568">
    <property type="entry name" value="Ribosomal_Su5_D2-typ_SF"/>
</dbReference>
<dbReference type="Gene3D" id="3.30.230.20">
    <property type="entry name" value="lpxc deacetylase, domain 1"/>
    <property type="match status" value="1"/>
</dbReference>
<dbReference type="NCBIfam" id="TIGR00325">
    <property type="entry name" value="lpxC"/>
    <property type="match status" value="1"/>
</dbReference>
<feature type="binding site" evidence="12">
    <location>
        <position position="76"/>
    </location>
    <ligand>
        <name>Zn(2+)</name>
        <dbReference type="ChEBI" id="CHEBI:29105"/>
    </ligand>
</feature>
<protein>
    <recommendedName>
        <fullName evidence="4 12">UDP-3-O-acyl-N-acetylglucosamine deacetylase</fullName>
        <shortName evidence="12">UDP-3-O-acyl-GlcNAc deacetylase</shortName>
        <ecNumber evidence="4 12">3.5.1.108</ecNumber>
    </recommendedName>
    <alternativeName>
        <fullName evidence="12">UDP-3-O-[R-3-hydroxymyristoyl]-N-acetylglucosamine deacetylase</fullName>
    </alternativeName>
</protein>
<dbReference type="InterPro" id="IPR004463">
    <property type="entry name" value="UDP-acyl_GlcNac_deAcase"/>
</dbReference>
<evidence type="ECO:0000256" key="2">
    <source>
        <dbReference type="ARBA" id="ARBA00002923"/>
    </source>
</evidence>
<evidence type="ECO:0000256" key="10">
    <source>
        <dbReference type="ARBA" id="ARBA00023098"/>
    </source>
</evidence>
<keyword evidence="7 12" id="KW-0479">Metal-binding</keyword>